<dbReference type="EMBL" id="JAFIRN010000014">
    <property type="protein sequence ID" value="KAG5835418.1"/>
    <property type="molecule type" value="Genomic_DNA"/>
</dbReference>
<proteinExistence type="predicted"/>
<dbReference type="AlphaFoldDB" id="A0A9D3LZ79"/>
<name>A0A9D3LZ79_ANGAN</name>
<dbReference type="Proteomes" id="UP001044222">
    <property type="component" value="Chromosome 14"/>
</dbReference>
<evidence type="ECO:0000313" key="2">
    <source>
        <dbReference type="Proteomes" id="UP001044222"/>
    </source>
</evidence>
<sequence>MLSVKIYYCVRARAIATSAVRNGWSQNEFYLRRMLVTAQKSRLPAKKRITRQNMGITDEQTERTKEAELVSPLAVCYRGNF</sequence>
<reference evidence="1" key="1">
    <citation type="submission" date="2021-01" db="EMBL/GenBank/DDBJ databases">
        <title>A chromosome-scale assembly of European eel, Anguilla anguilla.</title>
        <authorList>
            <person name="Henkel C."/>
            <person name="Jong-Raadsen S.A."/>
            <person name="Dufour S."/>
            <person name="Weltzien F.-A."/>
            <person name="Palstra A.P."/>
            <person name="Pelster B."/>
            <person name="Spaink H.P."/>
            <person name="Van Den Thillart G.E."/>
            <person name="Jansen H."/>
            <person name="Zahm M."/>
            <person name="Klopp C."/>
            <person name="Cedric C."/>
            <person name="Louis A."/>
            <person name="Berthelot C."/>
            <person name="Parey E."/>
            <person name="Roest Crollius H."/>
            <person name="Montfort J."/>
            <person name="Robinson-Rechavi M."/>
            <person name="Bucao C."/>
            <person name="Bouchez O."/>
            <person name="Gislard M."/>
            <person name="Lluch J."/>
            <person name="Milhes M."/>
            <person name="Lampietro C."/>
            <person name="Lopez Roques C."/>
            <person name="Donnadieu C."/>
            <person name="Braasch I."/>
            <person name="Desvignes T."/>
            <person name="Postlethwait J."/>
            <person name="Bobe J."/>
            <person name="Guiguen Y."/>
            <person name="Dirks R."/>
        </authorList>
    </citation>
    <scope>NUCLEOTIDE SEQUENCE</scope>
    <source>
        <strain evidence="1">Tag_6206</strain>
        <tissue evidence="1">Liver</tissue>
    </source>
</reference>
<keyword evidence="2" id="KW-1185">Reference proteome</keyword>
<accession>A0A9D3LZ79</accession>
<protein>
    <submittedName>
        <fullName evidence="1">Uncharacterized protein</fullName>
    </submittedName>
</protein>
<comment type="caution">
    <text evidence="1">The sequence shown here is derived from an EMBL/GenBank/DDBJ whole genome shotgun (WGS) entry which is preliminary data.</text>
</comment>
<organism evidence="1 2">
    <name type="scientific">Anguilla anguilla</name>
    <name type="common">European freshwater eel</name>
    <name type="synonym">Muraena anguilla</name>
    <dbReference type="NCBI Taxonomy" id="7936"/>
    <lineage>
        <taxon>Eukaryota</taxon>
        <taxon>Metazoa</taxon>
        <taxon>Chordata</taxon>
        <taxon>Craniata</taxon>
        <taxon>Vertebrata</taxon>
        <taxon>Euteleostomi</taxon>
        <taxon>Actinopterygii</taxon>
        <taxon>Neopterygii</taxon>
        <taxon>Teleostei</taxon>
        <taxon>Anguilliformes</taxon>
        <taxon>Anguillidae</taxon>
        <taxon>Anguilla</taxon>
    </lineage>
</organism>
<gene>
    <name evidence="1" type="ORF">ANANG_G00243760</name>
</gene>
<evidence type="ECO:0000313" key="1">
    <source>
        <dbReference type="EMBL" id="KAG5835418.1"/>
    </source>
</evidence>